<dbReference type="Proteomes" id="UP000612899">
    <property type="component" value="Unassembled WGS sequence"/>
</dbReference>
<accession>A0A8J3Q1U8</accession>
<keyword evidence="2" id="KW-1185">Reference proteome</keyword>
<dbReference type="Pfam" id="PF08974">
    <property type="entry name" value="DUF1877"/>
    <property type="match status" value="1"/>
</dbReference>
<dbReference type="SUPFAM" id="SSF111069">
    <property type="entry name" value="Hypothetical protein yfbM"/>
    <property type="match status" value="1"/>
</dbReference>
<dbReference type="AlphaFoldDB" id="A0A8J3Q1U8"/>
<comment type="caution">
    <text evidence="1">The sequence shown here is derived from an EMBL/GenBank/DDBJ whole genome shotgun (WGS) entry which is preliminary data.</text>
</comment>
<proteinExistence type="predicted"/>
<evidence type="ECO:0000313" key="2">
    <source>
        <dbReference type="Proteomes" id="UP000612899"/>
    </source>
</evidence>
<reference evidence="1" key="1">
    <citation type="submission" date="2021-01" db="EMBL/GenBank/DDBJ databases">
        <title>Whole genome shotgun sequence of Rhizocola hellebori NBRC 109834.</title>
        <authorList>
            <person name="Komaki H."/>
            <person name="Tamura T."/>
        </authorList>
    </citation>
    <scope>NUCLEOTIDE SEQUENCE</scope>
    <source>
        <strain evidence="1">NBRC 109834</strain>
    </source>
</reference>
<organism evidence="1 2">
    <name type="scientific">Rhizocola hellebori</name>
    <dbReference type="NCBI Taxonomy" id="1392758"/>
    <lineage>
        <taxon>Bacteria</taxon>
        <taxon>Bacillati</taxon>
        <taxon>Actinomycetota</taxon>
        <taxon>Actinomycetes</taxon>
        <taxon>Micromonosporales</taxon>
        <taxon>Micromonosporaceae</taxon>
        <taxon>Rhizocola</taxon>
    </lineage>
</organism>
<gene>
    <name evidence="1" type="ORF">Rhe02_02870</name>
</gene>
<name>A0A8J3Q1U8_9ACTN</name>
<dbReference type="InterPro" id="IPR015068">
    <property type="entry name" value="DUF1877"/>
</dbReference>
<dbReference type="InterPro" id="IPR035944">
    <property type="entry name" value="YfbM-like_sf"/>
</dbReference>
<dbReference type="EMBL" id="BONY01000001">
    <property type="protein sequence ID" value="GIH02220.1"/>
    <property type="molecule type" value="Genomic_DNA"/>
</dbReference>
<evidence type="ECO:0000313" key="1">
    <source>
        <dbReference type="EMBL" id="GIH02220.1"/>
    </source>
</evidence>
<sequence length="176" mass="19428">MSMNGEYLRVTGAELRLALEDPDWAYEFANSWREAIDFADDAGAEWDGRDPAEARQRFLTTHKAWEVIAFLLRRASFPIDVVMGEHTLGDDSDWGYGPARYLTAQEVAQAAAGLAALPFSALADGVALADLAAASVYPMIWDEPEALQWVQHWYEPLPTFLAAAAHAGDSVLVWLD</sequence>
<evidence type="ECO:0008006" key="3">
    <source>
        <dbReference type="Google" id="ProtNLM"/>
    </source>
</evidence>
<protein>
    <recommendedName>
        <fullName evidence="3">DUF1877 family protein</fullName>
    </recommendedName>
</protein>
<dbReference type="Gene3D" id="3.40.1760.10">
    <property type="entry name" value="YfbM-like super family"/>
    <property type="match status" value="1"/>
</dbReference>